<evidence type="ECO:0000313" key="2">
    <source>
        <dbReference type="EMBL" id="KAJ8870215.1"/>
    </source>
</evidence>
<accession>A0ABQ9GCU1</accession>
<sequence>MPLCAEGHSYQNILAHPPKSSAPSARGRKDFDASQVHCQSFPGRRDVILSAVQYLHLCTSLLAVDKQQVFFCFTIAASLRLNDMQRKSLLQRFPRLTRPVMSLRDDHLCMYKYHQKIAKSADVTDQQETILELVQPVSASKRNNSVRHAPRARFRHSPFRKLTLRLRMSTEISNSAGAVVAERLARLLASQQGEPGSWESCRRMPLVIGFSRGYPVSPAPSFRRRSIFTSITIIGSQDLAVKGTISFQSLLTVQWRCWNERAARVTSAVEAKVPPASRANVVLISPARPRMRVTNNLVTSPRGGGRGGTDSNPFPGSGSAERARPCRSSLESTVDNVTAHTSLYLNGHTDCRVRGPRWCSGQTPRLPPGRYRLDSRRGRCVFSWISRFPCPFIPSAAPHSHRFTLIGSRHLDVKSRWIRRRQFATAICGEFGKICLRRTLLRTGKAGAGV</sequence>
<name>A0ABQ9GCU1_9NEOP</name>
<feature type="region of interest" description="Disordered" evidence="1">
    <location>
        <begin position="295"/>
        <end position="327"/>
    </location>
</feature>
<evidence type="ECO:0000256" key="1">
    <source>
        <dbReference type="SAM" id="MobiDB-lite"/>
    </source>
</evidence>
<dbReference type="EMBL" id="JARBHB010000013">
    <property type="protein sequence ID" value="KAJ8870215.1"/>
    <property type="molecule type" value="Genomic_DNA"/>
</dbReference>
<comment type="caution">
    <text evidence="2">The sequence shown here is derived from an EMBL/GenBank/DDBJ whole genome shotgun (WGS) entry which is preliminary data.</text>
</comment>
<protein>
    <submittedName>
        <fullName evidence="2">Uncharacterized protein</fullName>
    </submittedName>
</protein>
<keyword evidence="3" id="KW-1185">Reference proteome</keyword>
<evidence type="ECO:0000313" key="3">
    <source>
        <dbReference type="Proteomes" id="UP001159363"/>
    </source>
</evidence>
<organism evidence="2 3">
    <name type="scientific">Dryococelus australis</name>
    <dbReference type="NCBI Taxonomy" id="614101"/>
    <lineage>
        <taxon>Eukaryota</taxon>
        <taxon>Metazoa</taxon>
        <taxon>Ecdysozoa</taxon>
        <taxon>Arthropoda</taxon>
        <taxon>Hexapoda</taxon>
        <taxon>Insecta</taxon>
        <taxon>Pterygota</taxon>
        <taxon>Neoptera</taxon>
        <taxon>Polyneoptera</taxon>
        <taxon>Phasmatodea</taxon>
        <taxon>Verophasmatodea</taxon>
        <taxon>Anareolatae</taxon>
        <taxon>Phasmatidae</taxon>
        <taxon>Eurycanthinae</taxon>
        <taxon>Dryococelus</taxon>
    </lineage>
</organism>
<gene>
    <name evidence="2" type="ORF">PR048_029231</name>
</gene>
<dbReference type="Proteomes" id="UP001159363">
    <property type="component" value="Chromosome 12"/>
</dbReference>
<proteinExistence type="predicted"/>
<reference evidence="2 3" key="1">
    <citation type="submission" date="2023-02" db="EMBL/GenBank/DDBJ databases">
        <title>LHISI_Scaffold_Assembly.</title>
        <authorList>
            <person name="Stuart O.P."/>
            <person name="Cleave R."/>
            <person name="Magrath M.J.L."/>
            <person name="Mikheyev A.S."/>
        </authorList>
    </citation>
    <scope>NUCLEOTIDE SEQUENCE [LARGE SCALE GENOMIC DNA]</scope>
    <source>
        <strain evidence="2">Daus_M_001</strain>
        <tissue evidence="2">Leg muscle</tissue>
    </source>
</reference>